<evidence type="ECO:0000313" key="2">
    <source>
        <dbReference type="EMBL" id="PWN55076.1"/>
    </source>
</evidence>
<sequence>MIPCLLLATPTPNHANDAVAAAIGELLAYYFSIEEYANVCRVHARSAAPGVEGAFEAWDQRNRALADELQGRFAQLVSDDLKLDPLDTLVQNEVERNWRATRNAASRFQRQQLAAMETNQLHAACQRLNESLLTASSDIDQANQKAWETVFFRVPATERSILGTWSTDDACQGELWTVRADGTDQVSLQTAEVTYGYKGRWSLARGLFRSSGVENDGTRVTMIGNTVMDSSGRLLTLEVTHQTTQAPGDDEITTPPDDLYTVSYQRCAPGTRVAHLQFDPSAAPPPADMPANDSETIIYARQPTDSDRSDSADVPRGPGRR</sequence>
<accession>A0A383XR22</accession>
<keyword evidence="3" id="KW-1185">Reference proteome</keyword>
<reference evidence="2 3" key="1">
    <citation type="submission" date="2018-05" db="EMBL/GenBank/DDBJ databases">
        <title>Abyssibacter profundi OUC007T gen. nov., sp. nov, a marine bacterium isolated from seawater of the Mariana Trench.</title>
        <authorList>
            <person name="Zhou S."/>
        </authorList>
    </citation>
    <scope>NUCLEOTIDE SEQUENCE [LARGE SCALE GENOMIC DNA]</scope>
    <source>
        <strain evidence="2 3">OUC007</strain>
    </source>
</reference>
<feature type="region of interest" description="Disordered" evidence="1">
    <location>
        <begin position="277"/>
        <end position="321"/>
    </location>
</feature>
<feature type="compositionally biased region" description="Basic and acidic residues" evidence="1">
    <location>
        <begin position="304"/>
        <end position="313"/>
    </location>
</feature>
<proteinExistence type="predicted"/>
<organism evidence="2 3">
    <name type="scientific">Abyssibacter profundi</name>
    <dbReference type="NCBI Taxonomy" id="2182787"/>
    <lineage>
        <taxon>Bacteria</taxon>
        <taxon>Pseudomonadati</taxon>
        <taxon>Pseudomonadota</taxon>
        <taxon>Gammaproteobacteria</taxon>
        <taxon>Chromatiales</taxon>
        <taxon>Oceanococcaceae</taxon>
        <taxon>Abyssibacter</taxon>
    </lineage>
</organism>
<gene>
    <name evidence="2" type="ORF">DEH80_14475</name>
</gene>
<dbReference type="AlphaFoldDB" id="A0A383XR22"/>
<evidence type="ECO:0000313" key="3">
    <source>
        <dbReference type="Proteomes" id="UP000251800"/>
    </source>
</evidence>
<protein>
    <submittedName>
        <fullName evidence="2">Uncharacterized protein</fullName>
    </submittedName>
</protein>
<dbReference type="Proteomes" id="UP000251800">
    <property type="component" value="Unassembled WGS sequence"/>
</dbReference>
<dbReference type="EMBL" id="QEQK01000014">
    <property type="protein sequence ID" value="PWN55076.1"/>
    <property type="molecule type" value="Genomic_DNA"/>
</dbReference>
<name>A0A383XR22_9GAMM</name>
<comment type="caution">
    <text evidence="2">The sequence shown here is derived from an EMBL/GenBank/DDBJ whole genome shotgun (WGS) entry which is preliminary data.</text>
</comment>
<evidence type="ECO:0000256" key="1">
    <source>
        <dbReference type="SAM" id="MobiDB-lite"/>
    </source>
</evidence>